<evidence type="ECO:0000313" key="2">
    <source>
        <dbReference type="Proteomes" id="UP000713222"/>
    </source>
</evidence>
<sequence>MNSQMFNKEYIYPKIWDDNDIIKFKYYLKEAKDMYDNKMPENFIELCCERQINEEKGLVEPIDYSKVEELEIRTPMYEELKTEIDDDNCVSIEA</sequence>
<organism evidence="1 2">
    <name type="scientific">Candidatus Fonsibacter lacus</name>
    <dbReference type="NCBI Taxonomy" id="2576439"/>
    <lineage>
        <taxon>Bacteria</taxon>
        <taxon>Pseudomonadati</taxon>
        <taxon>Pseudomonadota</taxon>
        <taxon>Alphaproteobacteria</taxon>
        <taxon>Candidatus Pelagibacterales</taxon>
        <taxon>Candidatus Pelagibacterales incertae sedis</taxon>
        <taxon>Candidatus Fonsibacter</taxon>
    </lineage>
</organism>
<dbReference type="EMBL" id="RGET01000155">
    <property type="protein sequence ID" value="NBN88527.1"/>
    <property type="molecule type" value="Genomic_DNA"/>
</dbReference>
<name>A0A964UZA1_9PROT</name>
<reference evidence="1" key="1">
    <citation type="submission" date="2018-10" db="EMBL/GenBank/DDBJ databases">
        <title>Iterative Subtractive Binning of Freshwater Chronoseries Metagenomes Recovers Nearly Complete Genomes from over Four Hundred Novel Species.</title>
        <authorList>
            <person name="Rodriguez-R L.M."/>
            <person name="Tsementzi D."/>
            <person name="Luo C."/>
            <person name="Konstantinidis K.T."/>
        </authorList>
    </citation>
    <scope>NUCLEOTIDE SEQUENCE</scope>
    <source>
        <strain evidence="1">WB7_6_001</strain>
    </source>
</reference>
<dbReference type="Proteomes" id="UP000713222">
    <property type="component" value="Unassembled WGS sequence"/>
</dbReference>
<dbReference type="AlphaFoldDB" id="A0A964UZA1"/>
<comment type="caution">
    <text evidence="1">The sequence shown here is derived from an EMBL/GenBank/DDBJ whole genome shotgun (WGS) entry which is preliminary data.</text>
</comment>
<protein>
    <submittedName>
        <fullName evidence="1">Uncharacterized protein</fullName>
    </submittedName>
</protein>
<proteinExistence type="predicted"/>
<gene>
    <name evidence="1" type="ORF">EBV32_05530</name>
</gene>
<evidence type="ECO:0000313" key="1">
    <source>
        <dbReference type="EMBL" id="NBN88527.1"/>
    </source>
</evidence>
<accession>A0A964UZA1</accession>